<dbReference type="HOGENOM" id="CLU_2656990_0_0_1"/>
<reference evidence="1 2" key="1">
    <citation type="journal article" date="2011" name="Science">
        <title>The ecoresponsive genome of Daphnia pulex.</title>
        <authorList>
            <person name="Colbourne J.K."/>
            <person name="Pfrender M.E."/>
            <person name="Gilbert D."/>
            <person name="Thomas W.K."/>
            <person name="Tucker A."/>
            <person name="Oakley T.H."/>
            <person name="Tokishita S."/>
            <person name="Aerts A."/>
            <person name="Arnold G.J."/>
            <person name="Basu M.K."/>
            <person name="Bauer D.J."/>
            <person name="Caceres C.E."/>
            <person name="Carmel L."/>
            <person name="Casola C."/>
            <person name="Choi J.H."/>
            <person name="Detter J.C."/>
            <person name="Dong Q."/>
            <person name="Dusheyko S."/>
            <person name="Eads B.D."/>
            <person name="Frohlich T."/>
            <person name="Geiler-Samerotte K.A."/>
            <person name="Gerlach D."/>
            <person name="Hatcher P."/>
            <person name="Jogdeo S."/>
            <person name="Krijgsveld J."/>
            <person name="Kriventseva E.V."/>
            <person name="Kultz D."/>
            <person name="Laforsch C."/>
            <person name="Lindquist E."/>
            <person name="Lopez J."/>
            <person name="Manak J.R."/>
            <person name="Muller J."/>
            <person name="Pangilinan J."/>
            <person name="Patwardhan R.P."/>
            <person name="Pitluck S."/>
            <person name="Pritham E.J."/>
            <person name="Rechtsteiner A."/>
            <person name="Rho M."/>
            <person name="Rogozin I.B."/>
            <person name="Sakarya O."/>
            <person name="Salamov A."/>
            <person name="Schaack S."/>
            <person name="Shapiro H."/>
            <person name="Shiga Y."/>
            <person name="Skalitzky C."/>
            <person name="Smith Z."/>
            <person name="Souvorov A."/>
            <person name="Sung W."/>
            <person name="Tang Z."/>
            <person name="Tsuchiya D."/>
            <person name="Tu H."/>
            <person name="Vos H."/>
            <person name="Wang M."/>
            <person name="Wolf Y.I."/>
            <person name="Yamagata H."/>
            <person name="Yamada T."/>
            <person name="Ye Y."/>
            <person name="Shaw J.R."/>
            <person name="Andrews J."/>
            <person name="Crease T.J."/>
            <person name="Tang H."/>
            <person name="Lucas S.M."/>
            <person name="Robertson H.M."/>
            <person name="Bork P."/>
            <person name="Koonin E.V."/>
            <person name="Zdobnov E.M."/>
            <person name="Grigoriev I.V."/>
            <person name="Lynch M."/>
            <person name="Boore J.L."/>
        </authorList>
    </citation>
    <scope>NUCLEOTIDE SEQUENCE [LARGE SCALE GENOMIC DNA]</scope>
</reference>
<proteinExistence type="predicted"/>
<dbReference type="InParanoid" id="E9GU53"/>
<dbReference type="Proteomes" id="UP000000305">
    <property type="component" value="Unassembled WGS sequence"/>
</dbReference>
<evidence type="ECO:0000313" key="1">
    <source>
        <dbReference type="EMBL" id="EFX77034.1"/>
    </source>
</evidence>
<gene>
    <name evidence="1" type="ORF">DAPPUDRAFT_248310</name>
</gene>
<organism evidence="1 2">
    <name type="scientific">Daphnia pulex</name>
    <name type="common">Water flea</name>
    <dbReference type="NCBI Taxonomy" id="6669"/>
    <lineage>
        <taxon>Eukaryota</taxon>
        <taxon>Metazoa</taxon>
        <taxon>Ecdysozoa</taxon>
        <taxon>Arthropoda</taxon>
        <taxon>Crustacea</taxon>
        <taxon>Branchiopoda</taxon>
        <taxon>Diplostraca</taxon>
        <taxon>Cladocera</taxon>
        <taxon>Anomopoda</taxon>
        <taxon>Daphniidae</taxon>
        <taxon>Daphnia</taxon>
    </lineage>
</organism>
<dbReference type="AlphaFoldDB" id="E9GU53"/>
<dbReference type="KEGG" id="dpx:DAPPUDRAFT_248310"/>
<accession>E9GU53</accession>
<keyword evidence="2" id="KW-1185">Reference proteome</keyword>
<protein>
    <submittedName>
        <fullName evidence="1">Uncharacterized protein</fullName>
    </submittedName>
</protein>
<dbReference type="EMBL" id="GL732565">
    <property type="protein sequence ID" value="EFX77034.1"/>
    <property type="molecule type" value="Genomic_DNA"/>
</dbReference>
<name>E9GU53_DAPPU</name>
<sequence>MTMGAQIEELNLIQIREIIPFDWSKSAPFLESHLCPHVGVFTRTPFCLSCLAYSTLLHGWMKHVDAWPYFPGLKIF</sequence>
<evidence type="ECO:0000313" key="2">
    <source>
        <dbReference type="Proteomes" id="UP000000305"/>
    </source>
</evidence>